<dbReference type="Proteomes" id="UP000504610">
    <property type="component" value="Chromosome 9"/>
</dbReference>
<dbReference type="GO" id="GO:0006310">
    <property type="term" value="P:DNA recombination"/>
    <property type="evidence" value="ECO:0007669"/>
    <property type="project" value="UniProtKB-KW"/>
</dbReference>
<gene>
    <name evidence="5" type="primary">LOC130500216</name>
</gene>
<keyword evidence="1" id="KW-0378">Hydrolase</keyword>
<dbReference type="PANTHER" id="PTHR45786">
    <property type="entry name" value="DNA BINDING PROTEIN-LIKE"/>
    <property type="match status" value="1"/>
</dbReference>
<comment type="similarity">
    <text evidence="1">Belongs to the helicase family.</text>
</comment>
<dbReference type="GO" id="GO:0006281">
    <property type="term" value="P:DNA repair"/>
    <property type="evidence" value="ECO:0007669"/>
    <property type="project" value="UniProtKB-KW"/>
</dbReference>
<keyword evidence="1" id="KW-0234">DNA repair</keyword>
<dbReference type="EC" id="5.6.2.3" evidence="1"/>
<dbReference type="PANTHER" id="PTHR45786:SF66">
    <property type="entry name" value="HOOK MOTIF PROTEIN, PUTATIVE-RELATED"/>
    <property type="match status" value="1"/>
</dbReference>
<evidence type="ECO:0000313" key="4">
    <source>
        <dbReference type="Proteomes" id="UP000504610"/>
    </source>
</evidence>
<proteinExistence type="inferred from homology"/>
<dbReference type="GO" id="GO:0016787">
    <property type="term" value="F:hydrolase activity"/>
    <property type="evidence" value="ECO:0007669"/>
    <property type="project" value="UniProtKB-KW"/>
</dbReference>
<keyword evidence="4" id="KW-1185">Reference proteome</keyword>
<keyword evidence="1" id="KW-0347">Helicase</keyword>
<dbReference type="InterPro" id="IPR025476">
    <property type="entry name" value="Helitron_helicase-like"/>
</dbReference>
<dbReference type="GO" id="GO:0000723">
    <property type="term" value="P:telomere maintenance"/>
    <property type="evidence" value="ECO:0007669"/>
    <property type="project" value="InterPro"/>
</dbReference>
<reference evidence="5" key="2">
    <citation type="submission" date="2025-08" db="UniProtKB">
        <authorList>
            <consortium name="RefSeq"/>
        </authorList>
    </citation>
    <scope>IDENTIFICATION</scope>
    <source>
        <tissue evidence="5">Leaf</tissue>
    </source>
</reference>
<dbReference type="OrthoDB" id="1090723at2759"/>
<dbReference type="Pfam" id="PF05970">
    <property type="entry name" value="PIF1"/>
    <property type="match status" value="1"/>
</dbReference>
<evidence type="ECO:0000259" key="3">
    <source>
        <dbReference type="Pfam" id="PF14214"/>
    </source>
</evidence>
<dbReference type="GeneID" id="130500216"/>
<name>A0A9W3CI36_RAPSA</name>
<dbReference type="Pfam" id="PF14214">
    <property type="entry name" value="Helitron_like_N"/>
    <property type="match status" value="1"/>
</dbReference>
<comment type="cofactor">
    <cofactor evidence="1">
        <name>Mg(2+)</name>
        <dbReference type="ChEBI" id="CHEBI:18420"/>
    </cofactor>
</comment>
<reference evidence="4" key="1">
    <citation type="journal article" date="2019" name="Database">
        <title>The radish genome database (RadishGD): an integrated information resource for radish genomics.</title>
        <authorList>
            <person name="Yu H.J."/>
            <person name="Baek S."/>
            <person name="Lee Y.J."/>
            <person name="Cho A."/>
            <person name="Mun J.H."/>
        </authorList>
    </citation>
    <scope>NUCLEOTIDE SEQUENCE [LARGE SCALE GENOMIC DNA]</scope>
    <source>
        <strain evidence="4">cv. WK10039</strain>
    </source>
</reference>
<dbReference type="KEGG" id="rsz:130500216"/>
<dbReference type="InterPro" id="IPR027417">
    <property type="entry name" value="P-loop_NTPase"/>
</dbReference>
<keyword evidence="1" id="KW-0067">ATP-binding</keyword>
<comment type="catalytic activity">
    <reaction evidence="1">
        <text>ATP + H2O = ADP + phosphate + H(+)</text>
        <dbReference type="Rhea" id="RHEA:13065"/>
        <dbReference type="ChEBI" id="CHEBI:15377"/>
        <dbReference type="ChEBI" id="CHEBI:15378"/>
        <dbReference type="ChEBI" id="CHEBI:30616"/>
        <dbReference type="ChEBI" id="CHEBI:43474"/>
        <dbReference type="ChEBI" id="CHEBI:456216"/>
        <dbReference type="EC" id="5.6.2.3"/>
    </reaction>
</comment>
<accession>A0A9W3CI36</accession>
<evidence type="ECO:0000259" key="2">
    <source>
        <dbReference type="Pfam" id="PF05970"/>
    </source>
</evidence>
<keyword evidence="1" id="KW-0547">Nucleotide-binding</keyword>
<dbReference type="SUPFAM" id="SSF52540">
    <property type="entry name" value="P-loop containing nucleoside triphosphate hydrolases"/>
    <property type="match status" value="1"/>
</dbReference>
<evidence type="ECO:0000256" key="1">
    <source>
        <dbReference type="RuleBase" id="RU363044"/>
    </source>
</evidence>
<dbReference type="GO" id="GO:0005524">
    <property type="term" value="F:ATP binding"/>
    <property type="evidence" value="ECO:0007669"/>
    <property type="project" value="UniProtKB-KW"/>
</dbReference>
<dbReference type="AlphaFoldDB" id="A0A9W3CI36"/>
<evidence type="ECO:0000313" key="5">
    <source>
        <dbReference type="RefSeq" id="XP_056850958.1"/>
    </source>
</evidence>
<keyword evidence="1" id="KW-0233">DNA recombination</keyword>
<protein>
    <recommendedName>
        <fullName evidence="1">ATP-dependent DNA helicase</fullName>
        <ecNumber evidence="1">5.6.2.3</ecNumber>
    </recommendedName>
</protein>
<dbReference type="GO" id="GO:0043139">
    <property type="term" value="F:5'-3' DNA helicase activity"/>
    <property type="evidence" value="ECO:0007669"/>
    <property type="project" value="UniProtKB-EC"/>
</dbReference>
<feature type="domain" description="DNA helicase Pif1-like DEAD-box helicase" evidence="2">
    <location>
        <begin position="870"/>
        <end position="1052"/>
    </location>
</feature>
<dbReference type="Gene3D" id="3.40.50.300">
    <property type="entry name" value="P-loop containing nucleotide triphosphate hydrolases"/>
    <property type="match status" value="1"/>
</dbReference>
<feature type="domain" description="Helitron helicase-like" evidence="3">
    <location>
        <begin position="280"/>
        <end position="441"/>
    </location>
</feature>
<sequence>MWYNERINKRRVSAPPEFSICCMHGKIELPPPPQLPQVIIDLLLNGDTRSKNFRENIRAYNSMFAFTSMGGKVDTSINKGRGPPVFRLLGQNYHRIGSLLPLDDSRPKFQQLYIFDTVNENANRIAAFSSKRTTPTSDIKILRDDIVEEIKVMLNETNPYAKTLRTAKERFGDSLESMNVKVRLISGRSTDPNTYNMPTCSEVAALLVGDIDEEFEARDIVVETKSRDLARISELHPAYLPLQYPILFPYGEDGYHIDLHLKRTTTTSTNPRFRVSMKEFFSYKLMERASHFNVLLHSGKLFQQFIVDAYTMMEGERIGYLKLNQKTLRADNYSNISDFASTGNKDSSMCGRRVVLPATFVGGPRYMHEKYMDAMAVCSHFGYPDLFITFTCNPKWPEITRYLSSRRLQTEDRPDILSRVFKMKLDSLIWDIKDNNLFGPSAADDIDKLISAEIPDRASNPALYDIVRDIMVHGPCGLANPNSPCMVKGKCTKRFPKDFSPHTSINKEGFPVYRRRDDGKSMEKNGIDIDNRAIKYLFKYINKGNDRVTAKLQQDSANGGSSENTSQNVVDEIKRFIDCRYISPCEGMWRIFGFELHYSSTSIQRLSFHLPGEHNLTYDDEDDIDEVLAKEENQTSQFLEYMKMCSRNSVAKELTYIQFPYFFVWNKSITEWTPRQRGSAVGRIHPTKPSAGQRFYLRILLSKVKGATCYEDYRTVDGITYPTYKEACYALGLLDDDKEYIEAIKEASQWGSGVYLRRLFAYLLASESLSQPAHVWSETWHLLSDDILHMQRAILQRPGLEMSNDQLKNQTLLEIEKQLRSSGNTLENFSTMPFPTNSNIPSMVNRLITDELCYDRDACAQEHQRLQSRLTSEQRDIYNTIMKAVTTNSGGVFFVNGFGGTGKTFLWKTLSTYIRSVGDIVLNVASSGMAALLLDGGRTAHSRFSIPLELHESSTCSFTTNSELAELLLKAKLIIWDEAPMLHKHCFEALDRSLKDVMRAAKAPNHSRPFGGKTIVFGGDFRQVLPVIHRGSRQNIVQASLTSSVLWKSCKTQQKLNPSKSSPNGF</sequence>
<organism evidence="4 5">
    <name type="scientific">Raphanus sativus</name>
    <name type="common">Radish</name>
    <name type="synonym">Raphanus raphanistrum var. sativus</name>
    <dbReference type="NCBI Taxonomy" id="3726"/>
    <lineage>
        <taxon>Eukaryota</taxon>
        <taxon>Viridiplantae</taxon>
        <taxon>Streptophyta</taxon>
        <taxon>Embryophyta</taxon>
        <taxon>Tracheophyta</taxon>
        <taxon>Spermatophyta</taxon>
        <taxon>Magnoliopsida</taxon>
        <taxon>eudicotyledons</taxon>
        <taxon>Gunneridae</taxon>
        <taxon>Pentapetalae</taxon>
        <taxon>rosids</taxon>
        <taxon>malvids</taxon>
        <taxon>Brassicales</taxon>
        <taxon>Brassicaceae</taxon>
        <taxon>Brassiceae</taxon>
        <taxon>Raphanus</taxon>
    </lineage>
</organism>
<keyword evidence="1" id="KW-0227">DNA damage</keyword>
<dbReference type="InterPro" id="IPR010285">
    <property type="entry name" value="DNA_helicase_pif1-like_DEAD"/>
</dbReference>
<dbReference type="RefSeq" id="XP_056850958.1">
    <property type="nucleotide sequence ID" value="XM_056994978.1"/>
</dbReference>